<dbReference type="InterPro" id="IPR029068">
    <property type="entry name" value="Glyas_Bleomycin-R_OHBP_Dase"/>
</dbReference>
<dbReference type="EMBL" id="CAXLJM020000007">
    <property type="protein sequence ID" value="CAL8072368.1"/>
    <property type="molecule type" value="Genomic_DNA"/>
</dbReference>
<reference evidence="2 3" key="1">
    <citation type="submission" date="2024-08" db="EMBL/GenBank/DDBJ databases">
        <authorList>
            <person name="Cucini C."/>
            <person name="Frati F."/>
        </authorList>
    </citation>
    <scope>NUCLEOTIDE SEQUENCE [LARGE SCALE GENOMIC DNA]</scope>
</reference>
<gene>
    <name evidence="2" type="ORF">ODALV1_LOCUS2134</name>
</gene>
<feature type="domain" description="VOC" evidence="1">
    <location>
        <begin position="24"/>
        <end position="164"/>
    </location>
</feature>
<dbReference type="PANTHER" id="PTHR10374">
    <property type="entry name" value="LACTOYLGLUTATHIONE LYASE GLYOXALASE I"/>
    <property type="match status" value="1"/>
</dbReference>
<dbReference type="PROSITE" id="PS51819">
    <property type="entry name" value="VOC"/>
    <property type="match status" value="1"/>
</dbReference>
<organism evidence="2 3">
    <name type="scientific">Orchesella dallaii</name>
    <dbReference type="NCBI Taxonomy" id="48710"/>
    <lineage>
        <taxon>Eukaryota</taxon>
        <taxon>Metazoa</taxon>
        <taxon>Ecdysozoa</taxon>
        <taxon>Arthropoda</taxon>
        <taxon>Hexapoda</taxon>
        <taxon>Collembola</taxon>
        <taxon>Entomobryomorpha</taxon>
        <taxon>Entomobryoidea</taxon>
        <taxon>Orchesellidae</taxon>
        <taxon>Orchesellinae</taxon>
        <taxon>Orchesella</taxon>
    </lineage>
</organism>
<dbReference type="InterPro" id="IPR037523">
    <property type="entry name" value="VOC_core"/>
</dbReference>
<protein>
    <recommendedName>
        <fullName evidence="1">VOC domain-containing protein</fullName>
    </recommendedName>
</protein>
<evidence type="ECO:0000259" key="1">
    <source>
        <dbReference type="PROSITE" id="PS51819"/>
    </source>
</evidence>
<dbReference type="Gene3D" id="3.10.180.10">
    <property type="entry name" value="2,3-Dihydroxybiphenyl 1,2-Dioxygenase, domain 1"/>
    <property type="match status" value="1"/>
</dbReference>
<dbReference type="Pfam" id="PF00903">
    <property type="entry name" value="Glyoxalase"/>
    <property type="match status" value="1"/>
</dbReference>
<dbReference type="PANTHER" id="PTHR10374:SF30">
    <property type="entry name" value="LACTOYLGLUTATHIONE LYASE"/>
    <property type="match status" value="1"/>
</dbReference>
<accession>A0ABP1PRZ5</accession>
<comment type="caution">
    <text evidence="2">The sequence shown here is derived from an EMBL/GenBank/DDBJ whole genome shotgun (WGS) entry which is preliminary data.</text>
</comment>
<evidence type="ECO:0000313" key="2">
    <source>
        <dbReference type="EMBL" id="CAL8072368.1"/>
    </source>
</evidence>
<evidence type="ECO:0000313" key="3">
    <source>
        <dbReference type="Proteomes" id="UP001642540"/>
    </source>
</evidence>
<name>A0ABP1PRZ5_9HEXA</name>
<dbReference type="InterPro" id="IPR004360">
    <property type="entry name" value="Glyas_Fos-R_dOase_dom"/>
</dbReference>
<dbReference type="SUPFAM" id="SSF54593">
    <property type="entry name" value="Glyoxalase/Bleomycin resistance protein/Dihydroxybiphenyl dioxygenase"/>
    <property type="match status" value="1"/>
</dbReference>
<dbReference type="CDD" id="cd07233">
    <property type="entry name" value="GlxI_Zn"/>
    <property type="match status" value="1"/>
</dbReference>
<keyword evidence="3" id="KW-1185">Reference proteome</keyword>
<proteinExistence type="predicted"/>
<sequence>MAALSDLEVENIIHPRDQTTKGFKVGCPTLNISDARASLDFYCNKLGMTLLKKLDLPEEGLTDYFLGYLEDGEKLANKGTPEETFRAMTGTRTVDLRHVWNIKETLEMGSAFDNISILVPDVYKACERLENLGVQFVKKPDEGGMTNLAFIKDPDGYSIEIFSIQTIKEHCL</sequence>
<dbReference type="Proteomes" id="UP001642540">
    <property type="component" value="Unassembled WGS sequence"/>
</dbReference>